<evidence type="ECO:0000313" key="2">
    <source>
        <dbReference type="EMBL" id="AKF08784.1"/>
    </source>
</evidence>
<dbReference type="EMBL" id="CP011125">
    <property type="protein sequence ID" value="AKF08784.1"/>
    <property type="molecule type" value="Genomic_DNA"/>
</dbReference>
<dbReference type="STRING" id="927083.DB32_005933"/>
<dbReference type="RefSeq" id="WP_053235889.1">
    <property type="nucleotide sequence ID" value="NZ_CP011125.1"/>
</dbReference>
<feature type="transmembrane region" description="Helical" evidence="1">
    <location>
        <begin position="137"/>
        <end position="156"/>
    </location>
</feature>
<dbReference type="Proteomes" id="UP000034883">
    <property type="component" value="Chromosome"/>
</dbReference>
<reference evidence="2 3" key="1">
    <citation type="submission" date="2015-03" db="EMBL/GenBank/DDBJ databases">
        <title>Genome assembly of Sandaracinus amylolyticus DSM 53668.</title>
        <authorList>
            <person name="Sharma G."/>
            <person name="Subramanian S."/>
        </authorList>
    </citation>
    <scope>NUCLEOTIDE SEQUENCE [LARGE SCALE GENOMIC DNA]</scope>
    <source>
        <strain evidence="2 3">DSM 53668</strain>
    </source>
</reference>
<evidence type="ECO:0000313" key="3">
    <source>
        <dbReference type="Proteomes" id="UP000034883"/>
    </source>
</evidence>
<feature type="transmembrane region" description="Helical" evidence="1">
    <location>
        <begin position="168"/>
        <end position="187"/>
    </location>
</feature>
<keyword evidence="1" id="KW-0472">Membrane</keyword>
<organism evidence="2 3">
    <name type="scientific">Sandaracinus amylolyticus</name>
    <dbReference type="NCBI Taxonomy" id="927083"/>
    <lineage>
        <taxon>Bacteria</taxon>
        <taxon>Pseudomonadati</taxon>
        <taxon>Myxococcota</taxon>
        <taxon>Polyangia</taxon>
        <taxon>Polyangiales</taxon>
        <taxon>Sandaracinaceae</taxon>
        <taxon>Sandaracinus</taxon>
    </lineage>
</organism>
<protein>
    <submittedName>
        <fullName evidence="2">Uncharacterized protein</fullName>
    </submittedName>
</protein>
<feature type="transmembrane region" description="Helical" evidence="1">
    <location>
        <begin position="194"/>
        <end position="213"/>
    </location>
</feature>
<dbReference type="KEGG" id="samy:DB32_005933"/>
<sequence>MSEHLQRDLVAGLVMLDARDPERLAAERHARECPSCATLLDDARALATSLDALAPPPGPSPLALSRAKAAILAQLERAHLSWPRALTLPAAAMATFVLLAVLMPRVRDVAWTLALGVIVVVAGRGAAALVRNTTRDAAFALALGVGTSVVLGLADVDGSGEHHGPACAVLELIAAVVPLAAIALVAWRARVAITPLGMATVAASGALAGQLVLRAVCPGRQLDHLLGVHVGGVIAAALIGAAIARVPALVTRAR</sequence>
<feature type="transmembrane region" description="Helical" evidence="1">
    <location>
        <begin position="85"/>
        <end position="103"/>
    </location>
</feature>
<feature type="transmembrane region" description="Helical" evidence="1">
    <location>
        <begin position="225"/>
        <end position="244"/>
    </location>
</feature>
<dbReference type="AlphaFoldDB" id="A0A0F6SGJ1"/>
<name>A0A0F6SGJ1_9BACT</name>
<feature type="transmembrane region" description="Helical" evidence="1">
    <location>
        <begin position="109"/>
        <end position="130"/>
    </location>
</feature>
<keyword evidence="3" id="KW-1185">Reference proteome</keyword>
<keyword evidence="1" id="KW-0812">Transmembrane</keyword>
<evidence type="ECO:0000256" key="1">
    <source>
        <dbReference type="SAM" id="Phobius"/>
    </source>
</evidence>
<accession>A0A0F6SGJ1</accession>
<proteinExistence type="predicted"/>
<gene>
    <name evidence="2" type="ORF">DB32_005933</name>
</gene>
<keyword evidence="1" id="KW-1133">Transmembrane helix</keyword>